<dbReference type="AlphaFoldDB" id="A0A382QD98"/>
<feature type="domain" description="PD-(D/E)XK endonuclease-like" evidence="1">
    <location>
        <begin position="14"/>
        <end position="172"/>
    </location>
</feature>
<accession>A0A382QD98</accession>
<evidence type="ECO:0000259" key="1">
    <source>
        <dbReference type="Pfam" id="PF12705"/>
    </source>
</evidence>
<name>A0A382QD98_9ZZZZ</name>
<protein>
    <recommendedName>
        <fullName evidence="1">PD-(D/E)XK endonuclease-like domain-containing protein</fullName>
    </recommendedName>
</protein>
<dbReference type="EMBL" id="UINC01113381">
    <property type="protein sequence ID" value="SVC82950.1"/>
    <property type="molecule type" value="Genomic_DNA"/>
</dbReference>
<feature type="non-terminal residue" evidence="2">
    <location>
        <position position="198"/>
    </location>
</feature>
<dbReference type="Pfam" id="PF12705">
    <property type="entry name" value="PDDEXK_1"/>
    <property type="match status" value="1"/>
</dbReference>
<organism evidence="2">
    <name type="scientific">marine metagenome</name>
    <dbReference type="NCBI Taxonomy" id="408172"/>
    <lineage>
        <taxon>unclassified sequences</taxon>
        <taxon>metagenomes</taxon>
        <taxon>ecological metagenomes</taxon>
    </lineage>
</organism>
<dbReference type="InterPro" id="IPR038726">
    <property type="entry name" value="PDDEXK_AddAB-type"/>
</dbReference>
<proteinExistence type="predicted"/>
<gene>
    <name evidence="2" type="ORF">METZ01_LOCUS335804</name>
</gene>
<reference evidence="2" key="1">
    <citation type="submission" date="2018-05" db="EMBL/GenBank/DDBJ databases">
        <authorList>
            <person name="Lanie J.A."/>
            <person name="Ng W.-L."/>
            <person name="Kazmierczak K.M."/>
            <person name="Andrzejewski T.M."/>
            <person name="Davidsen T.M."/>
            <person name="Wayne K.J."/>
            <person name="Tettelin H."/>
            <person name="Glass J.I."/>
            <person name="Rusch D."/>
            <person name="Podicherti R."/>
            <person name="Tsui H.-C.T."/>
            <person name="Winkler M.E."/>
        </authorList>
    </citation>
    <scope>NUCLEOTIDE SEQUENCE</scope>
</reference>
<sequence length="198" mass="23093">MSRRPLTYTYTGDLNSHDRCKRAWAYEKHTHFSPPEQVQAVFGNLYHSALEWLTKAHHQFANKLRPEPDSEEFGKVLLKKLRMLRAQGIHSKVENDESIKGMVLKKVYPSHTDTMPTTTLHPDFEIIIKSAKRTEVDLKAPVDLKDKLPTWDKDVFREHDRLHLRGIVDVVRSISNPMQFDSLWEWNSTHTDGKAIPR</sequence>
<evidence type="ECO:0000313" key="2">
    <source>
        <dbReference type="EMBL" id="SVC82950.1"/>
    </source>
</evidence>